<dbReference type="OrthoDB" id="4026832at2759"/>
<gene>
    <name evidence="2" type="ORF">PGUG_05547</name>
</gene>
<reference evidence="2 3" key="1">
    <citation type="journal article" date="2009" name="Nature">
        <title>Evolution of pathogenicity and sexual reproduction in eight Candida genomes.</title>
        <authorList>
            <person name="Butler G."/>
            <person name="Rasmussen M.D."/>
            <person name="Lin M.F."/>
            <person name="Santos M.A."/>
            <person name="Sakthikumar S."/>
            <person name="Munro C.A."/>
            <person name="Rheinbay E."/>
            <person name="Grabherr M."/>
            <person name="Forche A."/>
            <person name="Reedy J.L."/>
            <person name="Agrafioti I."/>
            <person name="Arnaud M.B."/>
            <person name="Bates S."/>
            <person name="Brown A.J."/>
            <person name="Brunke S."/>
            <person name="Costanzo M.C."/>
            <person name="Fitzpatrick D.A."/>
            <person name="de Groot P.W."/>
            <person name="Harris D."/>
            <person name="Hoyer L.L."/>
            <person name="Hube B."/>
            <person name="Klis F.M."/>
            <person name="Kodira C."/>
            <person name="Lennard N."/>
            <person name="Logue M.E."/>
            <person name="Martin R."/>
            <person name="Neiman A.M."/>
            <person name="Nikolaou E."/>
            <person name="Quail M.A."/>
            <person name="Quinn J."/>
            <person name="Santos M.C."/>
            <person name="Schmitzberger F.F."/>
            <person name="Sherlock G."/>
            <person name="Shah P."/>
            <person name="Silverstein K.A."/>
            <person name="Skrzypek M.S."/>
            <person name="Soll D."/>
            <person name="Staggs R."/>
            <person name="Stansfield I."/>
            <person name="Stumpf M.P."/>
            <person name="Sudbery P.E."/>
            <person name="Srikantha T."/>
            <person name="Zeng Q."/>
            <person name="Berman J."/>
            <person name="Berriman M."/>
            <person name="Heitman J."/>
            <person name="Gow N.A."/>
            <person name="Lorenz M.C."/>
            <person name="Birren B.W."/>
            <person name="Kellis M."/>
            <person name="Cuomo C.A."/>
        </authorList>
    </citation>
    <scope>NUCLEOTIDE SEQUENCE [LARGE SCALE GENOMIC DNA]</scope>
    <source>
        <strain evidence="3">ATCC 6260 / CBS 566 / DSM 6381 / JCM 1539 / NBRC 10279 / NRRL Y-324</strain>
    </source>
</reference>
<feature type="compositionally biased region" description="Polar residues" evidence="1">
    <location>
        <begin position="231"/>
        <end position="242"/>
    </location>
</feature>
<dbReference type="KEGG" id="pgu:PGUG_05547"/>
<feature type="region of interest" description="Disordered" evidence="1">
    <location>
        <begin position="178"/>
        <end position="198"/>
    </location>
</feature>
<dbReference type="Proteomes" id="UP000001997">
    <property type="component" value="Unassembled WGS sequence"/>
</dbReference>
<feature type="region of interest" description="Disordered" evidence="1">
    <location>
        <begin position="25"/>
        <end position="125"/>
    </location>
</feature>
<feature type="region of interest" description="Disordered" evidence="1">
    <location>
        <begin position="223"/>
        <end position="275"/>
    </location>
</feature>
<dbReference type="AlphaFoldDB" id="A5DQJ6"/>
<sequence length="328" mass="36854">MSNSPTKPELSAEFVSPSKRIKQIFRNRDSNPSIESISEAPEHPFEPEHATASELFPSKSPARSITSGFSNFMRNRNSRPSVSSELRSSNEALPQIIQKKDPVRVEDFADSSEGSHEYDSDSVNSILEEYEVKPQPAEKKEFVFQENFDESAESGTRPITMSSMSSASVYHDCTQTLPTSGPANRHNSRRHTVLSSSSNIDEDKSISMISTISTVAERSGDIRYPDPEITVNDTPIKSQENTSMDRIDDNPVQLQQPQQLHNERERNSAYTHRSSISSGELLSRLEASYDVSGRRQMRPVSGLNNFTARLDSRTELPVMLYRVENESF</sequence>
<dbReference type="HOGENOM" id="CLU_847621_0_0_1"/>
<feature type="compositionally biased region" description="Low complexity" evidence="1">
    <location>
        <begin position="78"/>
        <end position="91"/>
    </location>
</feature>
<evidence type="ECO:0000256" key="1">
    <source>
        <dbReference type="SAM" id="MobiDB-lite"/>
    </source>
</evidence>
<feature type="compositionally biased region" description="Basic and acidic residues" evidence="1">
    <location>
        <begin position="40"/>
        <end position="51"/>
    </location>
</feature>
<evidence type="ECO:0000313" key="2">
    <source>
        <dbReference type="EMBL" id="EDK41448.2"/>
    </source>
</evidence>
<feature type="compositionally biased region" description="Polar residues" evidence="1">
    <location>
        <begin position="61"/>
        <end position="75"/>
    </location>
</feature>
<keyword evidence="3" id="KW-1185">Reference proteome</keyword>
<dbReference type="GeneID" id="5124347"/>
<dbReference type="RefSeq" id="XP_001482526.2">
    <property type="nucleotide sequence ID" value="XM_001482476.1"/>
</dbReference>
<name>A5DQJ6_PICGU</name>
<dbReference type="EMBL" id="CH408161">
    <property type="protein sequence ID" value="EDK41448.2"/>
    <property type="molecule type" value="Genomic_DNA"/>
</dbReference>
<dbReference type="VEuPathDB" id="FungiDB:PGUG_05547"/>
<dbReference type="InParanoid" id="A5DQJ6"/>
<organism evidence="2 3">
    <name type="scientific">Meyerozyma guilliermondii (strain ATCC 6260 / CBS 566 / DSM 6381 / JCM 1539 / NBRC 10279 / NRRL Y-324)</name>
    <name type="common">Yeast</name>
    <name type="synonym">Candida guilliermondii</name>
    <dbReference type="NCBI Taxonomy" id="294746"/>
    <lineage>
        <taxon>Eukaryota</taxon>
        <taxon>Fungi</taxon>
        <taxon>Dikarya</taxon>
        <taxon>Ascomycota</taxon>
        <taxon>Saccharomycotina</taxon>
        <taxon>Pichiomycetes</taxon>
        <taxon>Debaryomycetaceae</taxon>
        <taxon>Meyerozyma</taxon>
    </lineage>
</organism>
<protein>
    <submittedName>
        <fullName evidence="2">Uncharacterized protein</fullName>
    </submittedName>
</protein>
<feature type="compositionally biased region" description="Basic and acidic residues" evidence="1">
    <location>
        <begin position="98"/>
        <end position="119"/>
    </location>
</feature>
<proteinExistence type="predicted"/>
<accession>A5DQJ6</accession>
<evidence type="ECO:0000313" key="3">
    <source>
        <dbReference type="Proteomes" id="UP000001997"/>
    </source>
</evidence>